<feature type="region of interest" description="Disordered" evidence="11">
    <location>
        <begin position="437"/>
        <end position="463"/>
    </location>
</feature>
<keyword evidence="14" id="KW-0614">Plasmid</keyword>
<comment type="similarity">
    <text evidence="2">Belongs to the major facilitator superfamily. Metabolite:H+ Symporter (MHS) family (TC 2.A.1.6) family.</text>
</comment>
<dbReference type="EMBL" id="KJ605395">
    <property type="protein sequence ID" value="AIU93937.1"/>
    <property type="molecule type" value="Genomic_DNA"/>
</dbReference>
<dbReference type="PANTHER" id="PTHR43045">
    <property type="entry name" value="SHIKIMATE TRANSPORTER"/>
    <property type="match status" value="1"/>
</dbReference>
<evidence type="ECO:0000256" key="9">
    <source>
        <dbReference type="ARBA" id="ARBA00037295"/>
    </source>
</evidence>
<dbReference type="Gene3D" id="1.20.1250.20">
    <property type="entry name" value="MFS general substrate transporter like domains"/>
    <property type="match status" value="1"/>
</dbReference>
<geneLocation type="plasmid" evidence="14">
    <name>pNSL1</name>
</geneLocation>
<dbReference type="PANTHER" id="PTHR43045:SF1">
    <property type="entry name" value="SHIKIMATE TRANSPORTER"/>
    <property type="match status" value="1"/>
</dbReference>
<evidence type="ECO:0000256" key="8">
    <source>
        <dbReference type="ARBA" id="ARBA00023136"/>
    </source>
</evidence>
<feature type="transmembrane region" description="Helical" evidence="12">
    <location>
        <begin position="334"/>
        <end position="363"/>
    </location>
</feature>
<dbReference type="InterPro" id="IPR011701">
    <property type="entry name" value="MFS"/>
</dbReference>
<dbReference type="AlphaFoldDB" id="A0A097SQY8"/>
<keyword evidence="7 12" id="KW-1133">Transmembrane helix</keyword>
<evidence type="ECO:0000256" key="12">
    <source>
        <dbReference type="SAM" id="Phobius"/>
    </source>
</evidence>
<keyword evidence="8 12" id="KW-0472">Membrane</keyword>
<dbReference type="GO" id="GO:0005886">
    <property type="term" value="C:plasma membrane"/>
    <property type="evidence" value="ECO:0007669"/>
    <property type="project" value="UniProtKB-SubCell"/>
</dbReference>
<keyword evidence="5 12" id="KW-0812">Transmembrane</keyword>
<evidence type="ECO:0000256" key="3">
    <source>
        <dbReference type="ARBA" id="ARBA00022448"/>
    </source>
</evidence>
<feature type="transmembrane region" description="Helical" evidence="12">
    <location>
        <begin position="375"/>
        <end position="398"/>
    </location>
</feature>
<dbReference type="CDD" id="cd17369">
    <property type="entry name" value="MFS_ShiA_like"/>
    <property type="match status" value="1"/>
</dbReference>
<name>A0A097SQY8_9NOCA</name>
<feature type="transmembrane region" description="Helical" evidence="12">
    <location>
        <begin position="277"/>
        <end position="297"/>
    </location>
</feature>
<dbReference type="GO" id="GO:0015293">
    <property type="term" value="F:symporter activity"/>
    <property type="evidence" value="ECO:0007669"/>
    <property type="project" value="UniProtKB-KW"/>
</dbReference>
<dbReference type="PROSITE" id="PS50850">
    <property type="entry name" value="MFS"/>
    <property type="match status" value="1"/>
</dbReference>
<evidence type="ECO:0000256" key="6">
    <source>
        <dbReference type="ARBA" id="ARBA00022847"/>
    </source>
</evidence>
<dbReference type="Pfam" id="PF07690">
    <property type="entry name" value="MFS_1"/>
    <property type="match status" value="1"/>
</dbReference>
<dbReference type="InterPro" id="IPR020846">
    <property type="entry name" value="MFS_dom"/>
</dbReference>
<feature type="compositionally biased region" description="Low complexity" evidence="11">
    <location>
        <begin position="441"/>
        <end position="458"/>
    </location>
</feature>
<feature type="transmembrane region" description="Helical" evidence="12">
    <location>
        <begin position="309"/>
        <end position="328"/>
    </location>
</feature>
<evidence type="ECO:0000313" key="14">
    <source>
        <dbReference type="EMBL" id="AIU93937.1"/>
    </source>
</evidence>
<proteinExistence type="inferred from homology"/>
<reference evidence="14" key="1">
    <citation type="submission" date="2014-03" db="EMBL/GenBank/DDBJ databases">
        <authorList>
            <person name="Zhang G."/>
            <person name="Zhu L."/>
            <person name="Fang P."/>
        </authorList>
    </citation>
    <scope>NUCLEOTIDE SEQUENCE</scope>
    <source>
        <strain evidence="14">NS1</strain>
        <plasmid evidence="14">pNSL1</plasmid>
    </source>
</reference>
<feature type="domain" description="Major facilitator superfamily (MFS) profile" evidence="13">
    <location>
        <begin position="17"/>
        <end position="426"/>
    </location>
</feature>
<feature type="transmembrane region" description="Helical" evidence="12">
    <location>
        <begin position="404"/>
        <end position="423"/>
    </location>
</feature>
<feature type="transmembrane region" description="Helical" evidence="12">
    <location>
        <begin position="189"/>
        <end position="208"/>
    </location>
</feature>
<comment type="function">
    <text evidence="9">May be a proton symporter involved in the uptake of osmolytes such as proline and glycine betaine.</text>
</comment>
<feature type="transmembrane region" description="Helical" evidence="12">
    <location>
        <begin position="155"/>
        <end position="177"/>
    </location>
</feature>
<evidence type="ECO:0000256" key="7">
    <source>
        <dbReference type="ARBA" id="ARBA00022989"/>
    </source>
</evidence>
<evidence type="ECO:0000256" key="4">
    <source>
        <dbReference type="ARBA" id="ARBA00022475"/>
    </source>
</evidence>
<evidence type="ECO:0000256" key="1">
    <source>
        <dbReference type="ARBA" id="ARBA00004651"/>
    </source>
</evidence>
<protein>
    <recommendedName>
        <fullName evidence="10">Putative proline/betaine transporter</fullName>
    </recommendedName>
</protein>
<organism evidence="14">
    <name type="scientific">Rhodococcus sp. NS1</name>
    <dbReference type="NCBI Taxonomy" id="402236"/>
    <lineage>
        <taxon>Bacteria</taxon>
        <taxon>Bacillati</taxon>
        <taxon>Actinomycetota</taxon>
        <taxon>Actinomycetes</taxon>
        <taxon>Mycobacteriales</taxon>
        <taxon>Nocardiaceae</taxon>
        <taxon>Rhodococcus</taxon>
    </lineage>
</organism>
<keyword evidence="3" id="KW-0813">Transport</keyword>
<evidence type="ECO:0000259" key="13">
    <source>
        <dbReference type="PROSITE" id="PS50850"/>
    </source>
</evidence>
<gene>
    <name evidence="14" type="ORF">LRS1606.503</name>
</gene>
<feature type="transmembrane region" description="Helical" evidence="12">
    <location>
        <begin position="90"/>
        <end position="108"/>
    </location>
</feature>
<evidence type="ECO:0000256" key="2">
    <source>
        <dbReference type="ARBA" id="ARBA00008240"/>
    </source>
</evidence>
<feature type="transmembrane region" description="Helical" evidence="12">
    <location>
        <begin position="114"/>
        <end position="134"/>
    </location>
</feature>
<evidence type="ECO:0000256" key="10">
    <source>
        <dbReference type="ARBA" id="ARBA00039918"/>
    </source>
</evidence>
<dbReference type="FunFam" id="1.20.1250.20:FF:000001">
    <property type="entry name" value="Dicarboxylate MFS transporter"/>
    <property type="match status" value="1"/>
</dbReference>
<keyword evidence="4" id="KW-1003">Cell membrane</keyword>
<feature type="transmembrane region" description="Helical" evidence="12">
    <location>
        <begin position="17"/>
        <end position="43"/>
    </location>
</feature>
<dbReference type="SUPFAM" id="SSF103473">
    <property type="entry name" value="MFS general substrate transporter"/>
    <property type="match status" value="1"/>
</dbReference>
<accession>A0A097SQY8</accession>
<sequence length="471" mass="49710">MTSAPPTPTKRTSPMRVALASFIGTTVEYYDFFIYGTAAALVFPELFFPGVSSSIGILLSFATFGVGFLARPLGGIVFGHFGDRVGRKKMLIYSLVGMGVATMLMGLMPTYAQIGMAAPILLTLLRLCQGFAVGGEWGGATLMAVEHAPTKRKGFFGSFSMMGAPAGTSIATLAFFAVSQLPDEQFLAWGWRLPFLFSAVLIVIGLIIRLSVSESPDFANVKKSSAVVRMPIAEAFRKHWREILLVAGTYLSQGVFSYICMAYLVSYGTTVAGINRTSALAGVFVAGMIAVVLYPLFGSLSDTFGRKTMYLLGAVSMAVVIAPAFALVNTGNPWLFLLAQILVFGVAMAPAAGVTGSLFSMVFDSDVRYSGVSISFTLSHLVGSAWAPTIAAALFTATGTSNAIVTYLLIVSAISIASVLLLPGGWGRDGAARQLAHDQVTSTPHADPTAATTDSTHSGTDTADRLRVLDK</sequence>
<feature type="transmembrane region" description="Helical" evidence="12">
    <location>
        <begin position="55"/>
        <end position="78"/>
    </location>
</feature>
<comment type="subcellular location">
    <subcellularLocation>
        <location evidence="1">Cell membrane</location>
        <topology evidence="1">Multi-pass membrane protein</topology>
    </subcellularLocation>
</comment>
<evidence type="ECO:0000256" key="5">
    <source>
        <dbReference type="ARBA" id="ARBA00022692"/>
    </source>
</evidence>
<dbReference type="InterPro" id="IPR036259">
    <property type="entry name" value="MFS_trans_sf"/>
</dbReference>
<feature type="transmembrane region" description="Helical" evidence="12">
    <location>
        <begin position="243"/>
        <end position="265"/>
    </location>
</feature>
<keyword evidence="6" id="KW-0769">Symport</keyword>
<evidence type="ECO:0000256" key="11">
    <source>
        <dbReference type="SAM" id="MobiDB-lite"/>
    </source>
</evidence>